<name>A0ABP4XK34_9MICO</name>
<keyword evidence="6 8" id="KW-0472">Membrane</keyword>
<evidence type="ECO:0000313" key="9">
    <source>
        <dbReference type="EMBL" id="GAA1785973.1"/>
    </source>
</evidence>
<keyword evidence="5 8" id="KW-1133">Transmembrane helix</keyword>
<gene>
    <name evidence="9" type="ORF">GCM10009768_13570</name>
</gene>
<dbReference type="InterPro" id="IPR037185">
    <property type="entry name" value="EmrE-like"/>
</dbReference>
<dbReference type="PANTHER" id="PTHR30561:SF0">
    <property type="entry name" value="GUANIDINIUM EXPORTER"/>
    <property type="match status" value="1"/>
</dbReference>
<feature type="transmembrane region" description="Helical" evidence="8">
    <location>
        <begin position="31"/>
        <end position="51"/>
    </location>
</feature>
<dbReference type="EMBL" id="BAAAOB010000001">
    <property type="protein sequence ID" value="GAA1785973.1"/>
    <property type="molecule type" value="Genomic_DNA"/>
</dbReference>
<keyword evidence="2" id="KW-0813">Transport</keyword>
<dbReference type="Proteomes" id="UP001500851">
    <property type="component" value="Unassembled WGS sequence"/>
</dbReference>
<evidence type="ECO:0000256" key="1">
    <source>
        <dbReference type="ARBA" id="ARBA00004651"/>
    </source>
</evidence>
<evidence type="ECO:0000256" key="2">
    <source>
        <dbReference type="ARBA" id="ARBA00022448"/>
    </source>
</evidence>
<evidence type="ECO:0000256" key="3">
    <source>
        <dbReference type="ARBA" id="ARBA00022475"/>
    </source>
</evidence>
<comment type="similarity">
    <text evidence="7">Belongs to the drug/metabolite transporter (DMT) superfamily. Small multidrug resistance (SMR) (TC 2.A.7.1) family.</text>
</comment>
<dbReference type="SUPFAM" id="SSF103481">
    <property type="entry name" value="Multidrug resistance efflux transporter EmrE"/>
    <property type="match status" value="1"/>
</dbReference>
<comment type="subcellular location">
    <subcellularLocation>
        <location evidence="1 7">Cell membrane</location>
        <topology evidence="1 7">Multi-pass membrane protein</topology>
    </subcellularLocation>
</comment>
<keyword evidence="4 7" id="KW-0812">Transmembrane</keyword>
<evidence type="ECO:0000256" key="4">
    <source>
        <dbReference type="ARBA" id="ARBA00022692"/>
    </source>
</evidence>
<dbReference type="Pfam" id="PF00893">
    <property type="entry name" value="Multi_Drug_Res"/>
    <property type="match status" value="1"/>
</dbReference>
<dbReference type="PANTHER" id="PTHR30561">
    <property type="entry name" value="SMR FAMILY PROTON-DEPENDENT DRUG EFFLUX TRANSPORTER SUGE"/>
    <property type="match status" value="1"/>
</dbReference>
<dbReference type="RefSeq" id="WP_046454041.1">
    <property type="nucleotide sequence ID" value="NZ_BAAAOB010000001.1"/>
</dbReference>
<reference evidence="10" key="1">
    <citation type="journal article" date="2019" name="Int. J. Syst. Evol. Microbiol.">
        <title>The Global Catalogue of Microorganisms (GCM) 10K type strain sequencing project: providing services to taxonomists for standard genome sequencing and annotation.</title>
        <authorList>
            <consortium name="The Broad Institute Genomics Platform"/>
            <consortium name="The Broad Institute Genome Sequencing Center for Infectious Disease"/>
            <person name="Wu L."/>
            <person name="Ma J."/>
        </authorList>
    </citation>
    <scope>NUCLEOTIDE SEQUENCE [LARGE SCALE GENOMIC DNA]</scope>
    <source>
        <strain evidence="10">JCM 14736</strain>
    </source>
</reference>
<evidence type="ECO:0000256" key="7">
    <source>
        <dbReference type="RuleBase" id="RU003942"/>
    </source>
</evidence>
<organism evidence="9 10">
    <name type="scientific">Leucobacter iarius</name>
    <dbReference type="NCBI Taxonomy" id="333963"/>
    <lineage>
        <taxon>Bacteria</taxon>
        <taxon>Bacillati</taxon>
        <taxon>Actinomycetota</taxon>
        <taxon>Actinomycetes</taxon>
        <taxon>Micrococcales</taxon>
        <taxon>Microbacteriaceae</taxon>
        <taxon>Leucobacter</taxon>
    </lineage>
</organism>
<evidence type="ECO:0000256" key="5">
    <source>
        <dbReference type="ARBA" id="ARBA00022989"/>
    </source>
</evidence>
<keyword evidence="10" id="KW-1185">Reference proteome</keyword>
<dbReference type="InterPro" id="IPR000390">
    <property type="entry name" value="Small_drug/metabolite_transptr"/>
</dbReference>
<feature type="transmembrane region" description="Helical" evidence="8">
    <location>
        <begin position="84"/>
        <end position="105"/>
    </location>
</feature>
<proteinExistence type="inferred from homology"/>
<evidence type="ECO:0000256" key="6">
    <source>
        <dbReference type="ARBA" id="ARBA00023136"/>
    </source>
</evidence>
<keyword evidence="3" id="KW-1003">Cell membrane</keyword>
<sequence>MSVAWIVLILSGMLEAVWASALDASKGFKKLWPSVLFVVSVTASMVGLAWAMREIPVGTAYAVWVGLGAVLTAAWAMITRKERATVLRIALLAGLIACVAGLKLVSA</sequence>
<comment type="caution">
    <text evidence="9">The sequence shown here is derived from an EMBL/GenBank/DDBJ whole genome shotgun (WGS) entry which is preliminary data.</text>
</comment>
<dbReference type="Gene3D" id="1.10.3730.20">
    <property type="match status" value="1"/>
</dbReference>
<accession>A0ABP4XK34</accession>
<protein>
    <submittedName>
        <fullName evidence="9">Multidrug efflux SMR transporter</fullName>
    </submittedName>
</protein>
<feature type="transmembrane region" description="Helical" evidence="8">
    <location>
        <begin position="58"/>
        <end position="78"/>
    </location>
</feature>
<dbReference type="InterPro" id="IPR045324">
    <property type="entry name" value="Small_multidrug_res"/>
</dbReference>
<evidence type="ECO:0000313" key="10">
    <source>
        <dbReference type="Proteomes" id="UP001500851"/>
    </source>
</evidence>
<evidence type="ECO:0000256" key="8">
    <source>
        <dbReference type="SAM" id="Phobius"/>
    </source>
</evidence>